<protein>
    <recommendedName>
        <fullName evidence="3">ANR family transcriptional regulator</fullName>
    </recommendedName>
</protein>
<reference evidence="1 2" key="1">
    <citation type="journal article" date="2024" name="G3 (Bethesda)">
        <title>Genome assembly of Hibiscus sabdariffa L. provides insights into metabolisms of medicinal natural products.</title>
        <authorList>
            <person name="Kim T."/>
        </authorList>
    </citation>
    <scope>NUCLEOTIDE SEQUENCE [LARGE SCALE GENOMIC DNA]</scope>
    <source>
        <strain evidence="1">TK-2024</strain>
        <tissue evidence="1">Old leaves</tissue>
    </source>
</reference>
<accession>A0ABR2QNI6</accession>
<dbReference type="Proteomes" id="UP001396334">
    <property type="component" value="Unassembled WGS sequence"/>
</dbReference>
<evidence type="ECO:0008006" key="3">
    <source>
        <dbReference type="Google" id="ProtNLM"/>
    </source>
</evidence>
<dbReference type="EMBL" id="JBBPBN010000035">
    <property type="protein sequence ID" value="KAK9002077.1"/>
    <property type="molecule type" value="Genomic_DNA"/>
</dbReference>
<comment type="caution">
    <text evidence="1">The sequence shown here is derived from an EMBL/GenBank/DDBJ whole genome shotgun (WGS) entry which is preliminary data.</text>
</comment>
<sequence length="97" mass="10795">MKAMNIGLARHDSGIRAAGLLDAAQSLACNANFGAGKWCVWLGVAREEYYEAQNYMRIQYSKKRAAWLLDAAQSLACNANFSAEEWRAWLGVARYCS</sequence>
<keyword evidence="2" id="KW-1185">Reference proteome</keyword>
<proteinExistence type="predicted"/>
<organism evidence="1 2">
    <name type="scientific">Hibiscus sabdariffa</name>
    <name type="common">roselle</name>
    <dbReference type="NCBI Taxonomy" id="183260"/>
    <lineage>
        <taxon>Eukaryota</taxon>
        <taxon>Viridiplantae</taxon>
        <taxon>Streptophyta</taxon>
        <taxon>Embryophyta</taxon>
        <taxon>Tracheophyta</taxon>
        <taxon>Spermatophyta</taxon>
        <taxon>Magnoliopsida</taxon>
        <taxon>eudicotyledons</taxon>
        <taxon>Gunneridae</taxon>
        <taxon>Pentapetalae</taxon>
        <taxon>rosids</taxon>
        <taxon>malvids</taxon>
        <taxon>Malvales</taxon>
        <taxon>Malvaceae</taxon>
        <taxon>Malvoideae</taxon>
        <taxon>Hibiscus</taxon>
    </lineage>
</organism>
<evidence type="ECO:0000313" key="1">
    <source>
        <dbReference type="EMBL" id="KAK9002077.1"/>
    </source>
</evidence>
<evidence type="ECO:0000313" key="2">
    <source>
        <dbReference type="Proteomes" id="UP001396334"/>
    </source>
</evidence>
<name>A0ABR2QNI6_9ROSI</name>
<gene>
    <name evidence="1" type="ORF">V6N11_024766</name>
</gene>